<dbReference type="Proteomes" id="UP000789739">
    <property type="component" value="Unassembled WGS sequence"/>
</dbReference>
<dbReference type="InterPro" id="IPR052980">
    <property type="entry name" value="Crinkler_effector"/>
</dbReference>
<evidence type="ECO:0000313" key="2">
    <source>
        <dbReference type="EMBL" id="CAG8566331.1"/>
    </source>
</evidence>
<dbReference type="AlphaFoldDB" id="A0A9N9BJ30"/>
<sequence>MSKNPTTTRRTRSATRGATSDATRGATTPVLRTGITGDLNELVVSTSSLPFKIWVKYGNMQPSGVVFDRGVVDDLKEAVRKKLSPELNETALHRIILRKHSDEADLEPDATVDSSFQNTAKTPLQVKVIVPGEEHKEQGKRKASVSEEEPIPSKRIHTEIADVTNTSVGSFWEALQSMEIDDEDMFLSLPTDIFFCGDIDQGSSLLIRRCYRHLARIIFTDNVNRKWRITGNPGIGKTFFGYYLMFLLAHRKKTVIYHHSRKLPLCFSNNGVFEADSGNIHQFKKELKNSDTWYIVNGISPFKYLAKTVLVCSPKKSIHHEFDKFPATTICYMPVWNDDEVSLCRAKNFPHYDPTLVEELFRKWGGIPRFVLEKADNKTQQESLDNEISKCDASLFNYVGDTNDGDKASHKLVHIYTNHPDEENLDVSKHYQTKVLRFASQYVVENVMAKIESQFKEDLRRFLMTDMPQLGTLRGALFEEVAHRILIHGGRFEYRHLDSTTTSDIKHILLDKQNCIAFREISQIENNKYCQPVQKNFTSVDAIIALPDDLLPKSSN</sequence>
<dbReference type="PANTHER" id="PTHR33129">
    <property type="entry name" value="PROTEIN KINASE DOMAIN-CONTAINING PROTEIN-RELATED"/>
    <property type="match status" value="1"/>
</dbReference>
<organism evidence="2 3">
    <name type="scientific">Paraglomus brasilianum</name>
    <dbReference type="NCBI Taxonomy" id="144538"/>
    <lineage>
        <taxon>Eukaryota</taxon>
        <taxon>Fungi</taxon>
        <taxon>Fungi incertae sedis</taxon>
        <taxon>Mucoromycota</taxon>
        <taxon>Glomeromycotina</taxon>
        <taxon>Glomeromycetes</taxon>
        <taxon>Paraglomerales</taxon>
        <taxon>Paraglomeraceae</taxon>
        <taxon>Paraglomus</taxon>
    </lineage>
</organism>
<gene>
    <name evidence="2" type="ORF">PBRASI_LOCUS5863</name>
</gene>
<keyword evidence="3" id="KW-1185">Reference proteome</keyword>
<reference evidence="2" key="1">
    <citation type="submission" date="2021-06" db="EMBL/GenBank/DDBJ databases">
        <authorList>
            <person name="Kallberg Y."/>
            <person name="Tangrot J."/>
            <person name="Rosling A."/>
        </authorList>
    </citation>
    <scope>NUCLEOTIDE SEQUENCE</scope>
    <source>
        <strain evidence="2">BR232B</strain>
    </source>
</reference>
<protein>
    <submittedName>
        <fullName evidence="2">9293_t:CDS:1</fullName>
    </submittedName>
</protein>
<feature type="region of interest" description="Disordered" evidence="1">
    <location>
        <begin position="1"/>
        <end position="28"/>
    </location>
</feature>
<dbReference type="EMBL" id="CAJVPI010000725">
    <property type="protein sequence ID" value="CAG8566331.1"/>
    <property type="molecule type" value="Genomic_DNA"/>
</dbReference>
<evidence type="ECO:0000256" key="1">
    <source>
        <dbReference type="SAM" id="MobiDB-lite"/>
    </source>
</evidence>
<name>A0A9N9BJ30_9GLOM</name>
<feature type="compositionally biased region" description="Low complexity" evidence="1">
    <location>
        <begin position="14"/>
        <end position="28"/>
    </location>
</feature>
<dbReference type="OrthoDB" id="2439676at2759"/>
<proteinExistence type="predicted"/>
<comment type="caution">
    <text evidence="2">The sequence shown here is derived from an EMBL/GenBank/DDBJ whole genome shotgun (WGS) entry which is preliminary data.</text>
</comment>
<dbReference type="PANTHER" id="PTHR33129:SF1">
    <property type="entry name" value="ATP-BINDING PROTEIN"/>
    <property type="match status" value="1"/>
</dbReference>
<evidence type="ECO:0000313" key="3">
    <source>
        <dbReference type="Proteomes" id="UP000789739"/>
    </source>
</evidence>
<accession>A0A9N9BJ30</accession>